<dbReference type="PhylomeDB" id="A0A022RME9"/>
<feature type="compositionally biased region" description="Polar residues" evidence="1">
    <location>
        <begin position="32"/>
        <end position="47"/>
    </location>
</feature>
<feature type="compositionally biased region" description="Polar residues" evidence="1">
    <location>
        <begin position="1"/>
        <end position="10"/>
    </location>
</feature>
<protein>
    <submittedName>
        <fullName evidence="2">Uncharacterized protein</fullName>
    </submittedName>
</protein>
<accession>A0A022RME9</accession>
<feature type="region of interest" description="Disordered" evidence="1">
    <location>
        <begin position="595"/>
        <end position="619"/>
    </location>
</feature>
<evidence type="ECO:0000313" key="2">
    <source>
        <dbReference type="EMBL" id="EYU41259.1"/>
    </source>
</evidence>
<reference evidence="2 3" key="1">
    <citation type="journal article" date="2013" name="Proc. Natl. Acad. Sci. U.S.A.">
        <title>Fine-scale variation in meiotic recombination in Mimulus inferred from population shotgun sequencing.</title>
        <authorList>
            <person name="Hellsten U."/>
            <person name="Wright K.M."/>
            <person name="Jenkins J."/>
            <person name="Shu S."/>
            <person name="Yuan Y."/>
            <person name="Wessler S.R."/>
            <person name="Schmutz J."/>
            <person name="Willis J.H."/>
            <person name="Rokhsar D.S."/>
        </authorList>
    </citation>
    <scope>NUCLEOTIDE SEQUENCE [LARGE SCALE GENOMIC DNA]</scope>
    <source>
        <strain evidence="3">cv. DUN x IM62</strain>
    </source>
</reference>
<dbReference type="Proteomes" id="UP000030748">
    <property type="component" value="Unassembled WGS sequence"/>
</dbReference>
<keyword evidence="3" id="KW-1185">Reference proteome</keyword>
<sequence>MVNSDKQQPMNGRRTDDVDRADQISDGDGPVNVSSSGGDTPASANQSVTRRLREIFVEDGDGDLLLQRSDREDGVLQWLRALDMQVMGACRADERLKPMLKLNVSTGVAEDRLLDHLSQHFEPSEVGMLARCLCVPLVSIRVGKISKQGTFLSPTSIRGDLCLTLLPTSDLRILFNGGDGYMERLATLSTEAKFTDIEIEGISEDKSGRSFLIKSSDNVVSYFWCSEKSKLLGDELLGKMKDLLVRKPTLGELTGISDSRLNCFASHLRSHLASGNQSTASVDSADFSEVRFPQSKSSRTKKSQIYQGGLSPRPSSFKEGLQKSLSSSIRSAAREKLRRRGEDFVSCVDSLSLSSSKSTDPSIQFQKDTLSELNGTLPFDALNLSVPELPLSSQAPFTPHYCYCPPVTSALHYTKGNPMLPFSSTEPFSLPPLSSLLASARSSSSSLLTSKPLLNLADLPPLDFPSFLPEPLVRLSTSQQQLIPTFTPFICDSIVHIPVIEMCSSGQGYLVSASPAMTTSIPPLNPNAESVLEKGARETLHMLINSSNQQPNPQFLEVFPSSSSIYNGDRDMDAITNSMSTMGLILLSDKSMGGGRDDLIEHNEKPSHSGSSGFDEGID</sequence>
<dbReference type="OMA" id="LSDEPEC"/>
<dbReference type="eggNOG" id="ENOG502QPND">
    <property type="taxonomic scope" value="Eukaryota"/>
</dbReference>
<dbReference type="PANTHER" id="PTHR36741">
    <property type="entry name" value="OS07G0100500 PROTEIN"/>
    <property type="match status" value="1"/>
</dbReference>
<gene>
    <name evidence="2" type="ORF">MIMGU_mgv1a025524mg</name>
</gene>
<dbReference type="OrthoDB" id="1921521at2759"/>
<dbReference type="STRING" id="4155.A0A022RME9"/>
<dbReference type="PANTHER" id="PTHR36741:SF1">
    <property type="entry name" value="OS07G0100500 PROTEIN"/>
    <property type="match status" value="1"/>
</dbReference>
<dbReference type="KEGG" id="egt:105953612"/>
<dbReference type="AlphaFoldDB" id="A0A022RME9"/>
<feature type="region of interest" description="Disordered" evidence="1">
    <location>
        <begin position="293"/>
        <end position="320"/>
    </location>
</feature>
<evidence type="ECO:0000256" key="1">
    <source>
        <dbReference type="SAM" id="MobiDB-lite"/>
    </source>
</evidence>
<proteinExistence type="predicted"/>
<name>A0A022RME9_ERYGU</name>
<evidence type="ECO:0000313" key="3">
    <source>
        <dbReference type="Proteomes" id="UP000030748"/>
    </source>
</evidence>
<feature type="compositionally biased region" description="Basic and acidic residues" evidence="1">
    <location>
        <begin position="595"/>
        <end position="607"/>
    </location>
</feature>
<organism evidence="2 3">
    <name type="scientific">Erythranthe guttata</name>
    <name type="common">Yellow monkey flower</name>
    <name type="synonym">Mimulus guttatus</name>
    <dbReference type="NCBI Taxonomy" id="4155"/>
    <lineage>
        <taxon>Eukaryota</taxon>
        <taxon>Viridiplantae</taxon>
        <taxon>Streptophyta</taxon>
        <taxon>Embryophyta</taxon>
        <taxon>Tracheophyta</taxon>
        <taxon>Spermatophyta</taxon>
        <taxon>Magnoliopsida</taxon>
        <taxon>eudicotyledons</taxon>
        <taxon>Gunneridae</taxon>
        <taxon>Pentapetalae</taxon>
        <taxon>asterids</taxon>
        <taxon>lamiids</taxon>
        <taxon>Lamiales</taxon>
        <taxon>Phrymaceae</taxon>
        <taxon>Erythranthe</taxon>
    </lineage>
</organism>
<feature type="compositionally biased region" description="Basic and acidic residues" evidence="1">
    <location>
        <begin position="13"/>
        <end position="23"/>
    </location>
</feature>
<dbReference type="EMBL" id="KI630348">
    <property type="protein sequence ID" value="EYU41259.1"/>
    <property type="molecule type" value="Genomic_DNA"/>
</dbReference>
<feature type="region of interest" description="Disordered" evidence="1">
    <location>
        <begin position="1"/>
        <end position="47"/>
    </location>
</feature>